<organism evidence="1 2">
    <name type="scientific">Prevotella heparinolytica</name>
    <dbReference type="NCBI Taxonomy" id="28113"/>
    <lineage>
        <taxon>Bacteria</taxon>
        <taxon>Pseudomonadati</taxon>
        <taxon>Bacteroidota</taxon>
        <taxon>Bacteroidia</taxon>
        <taxon>Bacteroidales</taxon>
        <taxon>Bacteroidaceae</taxon>
        <taxon>Bacteroides</taxon>
    </lineage>
</organism>
<reference evidence="1 2" key="1">
    <citation type="submission" date="2019-02" db="EMBL/GenBank/DDBJ databases">
        <authorList>
            <consortium name="Pathogen Informatics"/>
        </authorList>
    </citation>
    <scope>NUCLEOTIDE SEQUENCE [LARGE SCALE GENOMIC DNA]</scope>
    <source>
        <strain evidence="1 2">3012STDY7078512</strain>
    </source>
</reference>
<dbReference type="AlphaFoldDB" id="A0A449I1I1"/>
<evidence type="ECO:0000313" key="2">
    <source>
        <dbReference type="Proteomes" id="UP000396835"/>
    </source>
</evidence>
<name>A0A449I1I1_9BACE</name>
<sequence>MADGFCKVFDQMMAKYTIKERLIRNVINFRIIATQHHGFFI</sequence>
<protein>
    <submittedName>
        <fullName evidence="1">Uncharacterized protein</fullName>
    </submittedName>
</protein>
<accession>A0A449I1I1</accession>
<gene>
    <name evidence="1" type="ORF">NCTC7812_00804</name>
</gene>
<evidence type="ECO:0000313" key="1">
    <source>
        <dbReference type="EMBL" id="VFB13282.1"/>
    </source>
</evidence>
<dbReference type="Proteomes" id="UP000396835">
    <property type="component" value="Unassembled WGS sequence"/>
</dbReference>
<proteinExistence type="predicted"/>
<dbReference type="EMBL" id="CAACYH010000004">
    <property type="protein sequence ID" value="VFB13282.1"/>
    <property type="molecule type" value="Genomic_DNA"/>
</dbReference>